<keyword evidence="1" id="KW-0472">Membrane</keyword>
<keyword evidence="3" id="KW-1185">Reference proteome</keyword>
<comment type="caution">
    <text evidence="2">The sequence shown here is derived from an EMBL/GenBank/DDBJ whole genome shotgun (WGS) entry which is preliminary data.</text>
</comment>
<keyword evidence="1" id="KW-1133">Transmembrane helix</keyword>
<dbReference type="EMBL" id="BAABLD010000002">
    <property type="protein sequence ID" value="GAA5159684.1"/>
    <property type="molecule type" value="Genomic_DNA"/>
</dbReference>
<evidence type="ECO:0000256" key="1">
    <source>
        <dbReference type="SAM" id="Phobius"/>
    </source>
</evidence>
<feature type="transmembrane region" description="Helical" evidence="1">
    <location>
        <begin position="310"/>
        <end position="329"/>
    </location>
</feature>
<protein>
    <submittedName>
        <fullName evidence="2">Uncharacterized protein</fullName>
    </submittedName>
</protein>
<name>A0ABP9QCN4_9RHOO</name>
<organism evidence="2 3">
    <name type="scientific">Viridibacterium curvum</name>
    <dbReference type="NCBI Taxonomy" id="1101404"/>
    <lineage>
        <taxon>Bacteria</taxon>
        <taxon>Pseudomonadati</taxon>
        <taxon>Pseudomonadota</taxon>
        <taxon>Betaproteobacteria</taxon>
        <taxon>Rhodocyclales</taxon>
        <taxon>Rhodocyclaceae</taxon>
        <taxon>Viridibacterium</taxon>
    </lineage>
</organism>
<sequence>MAAQFRILFAGAILEGFELAAVKVAAGDKLKANPAQVDRLFSGKRAVLKKNLPDDKAQQYFRVLRRIGMDVTLEQEESQELELEPIQLDLMAPTAETAQETPPENYDPEKTLLSNPALAAGLLDTPSRDARASLDDLPSLDPDSQVSTVASSSHEATMIVSPKQAIELMPQQSPQESPSIHDEATLIVSRDDAARMRAQLQAAATAHSTSDEATLIVSPSDAAKLIAQQKAPAASPHEATMIVNQSDVAAMLSKQKAAASNSHEETLVVSPSMVKQFVAEQKAAAATPQPAVQPPAQSKPPAEVSGNNTVLYFGIFLVVLVSAVALYLFW</sequence>
<reference evidence="3" key="1">
    <citation type="journal article" date="2019" name="Int. J. Syst. Evol. Microbiol.">
        <title>The Global Catalogue of Microorganisms (GCM) 10K type strain sequencing project: providing services to taxonomists for standard genome sequencing and annotation.</title>
        <authorList>
            <consortium name="The Broad Institute Genomics Platform"/>
            <consortium name="The Broad Institute Genome Sequencing Center for Infectious Disease"/>
            <person name="Wu L."/>
            <person name="Ma J."/>
        </authorList>
    </citation>
    <scope>NUCLEOTIDE SEQUENCE [LARGE SCALE GENOMIC DNA]</scope>
    <source>
        <strain evidence="3">JCM 18715</strain>
    </source>
</reference>
<evidence type="ECO:0000313" key="2">
    <source>
        <dbReference type="EMBL" id="GAA5159684.1"/>
    </source>
</evidence>
<keyword evidence="1" id="KW-0812">Transmembrane</keyword>
<evidence type="ECO:0000313" key="3">
    <source>
        <dbReference type="Proteomes" id="UP001500547"/>
    </source>
</evidence>
<gene>
    <name evidence="2" type="ORF">GCM10025770_06380</name>
</gene>
<accession>A0ABP9QCN4</accession>
<dbReference type="Proteomes" id="UP001500547">
    <property type="component" value="Unassembled WGS sequence"/>
</dbReference>
<proteinExistence type="predicted"/>